<feature type="coiled-coil region" evidence="4">
    <location>
        <begin position="49"/>
        <end position="88"/>
    </location>
</feature>
<evidence type="ECO:0000256" key="2">
    <source>
        <dbReference type="ARBA" id="ARBA00022481"/>
    </source>
</evidence>
<keyword evidence="2" id="KW-0488">Methylation</keyword>
<evidence type="ECO:0000313" key="7">
    <source>
        <dbReference type="EMBL" id="CDW72772.1"/>
    </source>
</evidence>
<dbReference type="Gene3D" id="6.10.140.1950">
    <property type="match status" value="1"/>
</dbReference>
<dbReference type="Pfam" id="PF03462">
    <property type="entry name" value="PCRF"/>
    <property type="match status" value="1"/>
</dbReference>
<comment type="similarity">
    <text evidence="1">Belongs to the prokaryotic/mitochondrial release factor family.</text>
</comment>
<keyword evidence="4" id="KW-0175">Coiled coil</keyword>
<dbReference type="PROSITE" id="PS00745">
    <property type="entry name" value="RF_PROK_I"/>
    <property type="match status" value="1"/>
</dbReference>
<feature type="region of interest" description="Disordered" evidence="5">
    <location>
        <begin position="336"/>
        <end position="357"/>
    </location>
</feature>
<dbReference type="SMART" id="SM00937">
    <property type="entry name" value="PCRF"/>
    <property type="match status" value="1"/>
</dbReference>
<dbReference type="GO" id="GO:0003747">
    <property type="term" value="F:translation release factor activity"/>
    <property type="evidence" value="ECO:0007669"/>
    <property type="project" value="InterPro"/>
</dbReference>
<accession>A0A077ZSC4</accession>
<dbReference type="PANTHER" id="PTHR43804:SF7">
    <property type="entry name" value="LD18447P"/>
    <property type="match status" value="1"/>
</dbReference>
<dbReference type="InterPro" id="IPR000352">
    <property type="entry name" value="Pep_chain_release_fac_I"/>
</dbReference>
<keyword evidence="8" id="KW-1185">Reference proteome</keyword>
<sequence length="417" mass="48031">MLAKYLLFSNQRSILKSTIFKFSSAQKQNTDIITKVQISVYHKTLYNFLSKLNQQNVDLDQQYLDLTVKSADDQSQQIQEQLSSMRKQMTKLNIYSKLFVDLHKTIESLKACQEIRDDPREDKEMRKLAEEDHEIIMEQLDELQFEIEEAIVPQNEVDKKNCTIEVRQAAGGSESSLFAEDLLNMYKAFCQKKGLKCIQEEFMQDIAIGKGCKHALCKIIGEDAYKYFKFEAGVHKVQRVPETEKMGRMHSSTVTLVVMPEVPREFHIDEKDIRIDTYRASGAGGQHVNKTDSAVRATHIPTGIIATCQDERTQHSNKARALENLKQRLYQAFVERENSKDQKAKKDQMGTGNLGEKIRTYNWPSNRITDHRLGVSKFGIEEMLSGDLLEEFSDELLEQERSQKLKHIFGDSEKSSQ</sequence>
<dbReference type="Gene3D" id="3.30.160.20">
    <property type="match status" value="1"/>
</dbReference>
<dbReference type="GO" id="GO:0005737">
    <property type="term" value="C:cytoplasm"/>
    <property type="evidence" value="ECO:0007669"/>
    <property type="project" value="UniProtKB-ARBA"/>
</dbReference>
<organism evidence="7 8">
    <name type="scientific">Stylonychia lemnae</name>
    <name type="common">Ciliate</name>
    <dbReference type="NCBI Taxonomy" id="5949"/>
    <lineage>
        <taxon>Eukaryota</taxon>
        <taxon>Sar</taxon>
        <taxon>Alveolata</taxon>
        <taxon>Ciliophora</taxon>
        <taxon>Intramacronucleata</taxon>
        <taxon>Spirotrichea</taxon>
        <taxon>Stichotrichia</taxon>
        <taxon>Sporadotrichida</taxon>
        <taxon>Oxytrichidae</taxon>
        <taxon>Stylonychinae</taxon>
        <taxon>Stylonychia</taxon>
    </lineage>
</organism>
<evidence type="ECO:0000256" key="3">
    <source>
        <dbReference type="ARBA" id="ARBA00022917"/>
    </source>
</evidence>
<dbReference type="InterPro" id="IPR045853">
    <property type="entry name" value="Pep_chain_release_fac_I_sf"/>
</dbReference>
<dbReference type="InterPro" id="IPR050057">
    <property type="entry name" value="Prokaryotic/Mito_RF"/>
</dbReference>
<protein>
    <submittedName>
        <fullName evidence="7">Peptide chain release factor 1</fullName>
    </submittedName>
</protein>
<feature type="compositionally biased region" description="Basic and acidic residues" evidence="5">
    <location>
        <begin position="336"/>
        <end position="348"/>
    </location>
</feature>
<evidence type="ECO:0000256" key="4">
    <source>
        <dbReference type="SAM" id="Coils"/>
    </source>
</evidence>
<dbReference type="SUPFAM" id="SSF75620">
    <property type="entry name" value="Release factor"/>
    <property type="match status" value="1"/>
</dbReference>
<evidence type="ECO:0000313" key="8">
    <source>
        <dbReference type="Proteomes" id="UP000039865"/>
    </source>
</evidence>
<evidence type="ECO:0000256" key="5">
    <source>
        <dbReference type="SAM" id="MobiDB-lite"/>
    </source>
</evidence>
<feature type="domain" description="Prokaryotic-type class I peptide chain release factors" evidence="6">
    <location>
        <begin position="279"/>
        <end position="295"/>
    </location>
</feature>
<reference evidence="7 8" key="1">
    <citation type="submission" date="2014-06" db="EMBL/GenBank/DDBJ databases">
        <authorList>
            <person name="Swart Estienne"/>
        </authorList>
    </citation>
    <scope>NUCLEOTIDE SEQUENCE [LARGE SCALE GENOMIC DNA]</scope>
    <source>
        <strain evidence="7 8">130c</strain>
    </source>
</reference>
<gene>
    <name evidence="7" type="primary">Contig5900.g6321</name>
    <name evidence="7" type="ORF">STYLEM_1736</name>
</gene>
<dbReference type="AlphaFoldDB" id="A0A077ZSC4"/>
<keyword evidence="3" id="KW-0648">Protein biosynthesis</keyword>
<dbReference type="FunFam" id="3.30.160.20:FF:000004">
    <property type="entry name" value="Peptide chain release factor 1"/>
    <property type="match status" value="1"/>
</dbReference>
<dbReference type="Gene3D" id="3.30.70.1660">
    <property type="match status" value="1"/>
</dbReference>
<dbReference type="FunCoup" id="A0A077ZSC4">
    <property type="interactions" value="387"/>
</dbReference>
<dbReference type="PANTHER" id="PTHR43804">
    <property type="entry name" value="LD18447P"/>
    <property type="match status" value="1"/>
</dbReference>
<evidence type="ECO:0000259" key="6">
    <source>
        <dbReference type="PROSITE" id="PS00745"/>
    </source>
</evidence>
<evidence type="ECO:0000256" key="1">
    <source>
        <dbReference type="ARBA" id="ARBA00010835"/>
    </source>
</evidence>
<dbReference type="EMBL" id="CCKQ01001657">
    <property type="protein sequence ID" value="CDW72772.1"/>
    <property type="molecule type" value="Genomic_DNA"/>
</dbReference>
<dbReference type="OMA" id="ECQQSRS"/>
<dbReference type="Proteomes" id="UP000039865">
    <property type="component" value="Unassembled WGS sequence"/>
</dbReference>
<dbReference type="OrthoDB" id="2019491at2759"/>
<dbReference type="Pfam" id="PF00472">
    <property type="entry name" value="RF-1"/>
    <property type="match status" value="1"/>
</dbReference>
<name>A0A077ZSC4_STYLE</name>
<proteinExistence type="inferred from homology"/>
<dbReference type="InParanoid" id="A0A077ZSC4"/>
<dbReference type="InterPro" id="IPR005139">
    <property type="entry name" value="PCRF"/>
</dbReference>